<dbReference type="GO" id="GO:0016832">
    <property type="term" value="F:aldehyde-lyase activity"/>
    <property type="evidence" value="ECO:0007669"/>
    <property type="project" value="TreeGrafter"/>
</dbReference>
<proteinExistence type="predicted"/>
<evidence type="ECO:0000313" key="6">
    <source>
        <dbReference type="Proteomes" id="UP000263928"/>
    </source>
</evidence>
<evidence type="ECO:0000256" key="1">
    <source>
        <dbReference type="ARBA" id="ARBA00022723"/>
    </source>
</evidence>
<dbReference type="InterPro" id="IPR001303">
    <property type="entry name" value="Aldolase_II/adducin_N"/>
</dbReference>
<dbReference type="InterPro" id="IPR036409">
    <property type="entry name" value="Aldolase_II/adducin_N_sf"/>
</dbReference>
<keyword evidence="1" id="KW-0479">Metal-binding</keyword>
<feature type="domain" description="Class II aldolase/adducin N-terminal" evidence="3">
    <location>
        <begin position="8"/>
        <end position="181"/>
    </location>
</feature>
<dbReference type="Pfam" id="PF00596">
    <property type="entry name" value="Aldolase_II"/>
    <property type="match status" value="1"/>
</dbReference>
<organism evidence="5 6">
    <name type="scientific">Propionibacterium australiense</name>
    <dbReference type="NCBI Taxonomy" id="119981"/>
    <lineage>
        <taxon>Bacteria</taxon>
        <taxon>Bacillati</taxon>
        <taxon>Actinomycetota</taxon>
        <taxon>Actinomycetes</taxon>
        <taxon>Propionibacteriales</taxon>
        <taxon>Propionibacteriaceae</taxon>
        <taxon>Propionibacterium</taxon>
    </lineage>
</organism>
<dbReference type="Proteomes" id="UP000279336">
    <property type="component" value="Unassembled WGS sequence"/>
</dbReference>
<sequence length="215" mass="22890">MILEEERSAVVRTCQEMQRLGLVVGTAGNVSVRVGDRVVISPSAVEYQDLVPEMVGVHDMDGAVVDAELKPSSELPLHLAVYKGTAAAAITHNHAPASTALGLVVDVVPCSHYYSGMFGGPIRVAPYAHFGTGELADNVCAALQGRLGALMSNHGAITIGPSLEKAFSLLPYLEYVCEIQLRAMGTGLPVKTLDEDQMAYVLDGLKTYVPARIER</sequence>
<dbReference type="Proteomes" id="UP000263928">
    <property type="component" value="Unassembled WGS sequence"/>
</dbReference>
<dbReference type="PANTHER" id="PTHR22789:SF0">
    <property type="entry name" value="3-OXO-TETRONATE 4-PHOSPHATE DECARBOXYLASE-RELATED"/>
    <property type="match status" value="1"/>
</dbReference>
<reference evidence="6" key="1">
    <citation type="submission" date="2018-08" db="EMBL/GenBank/DDBJ databases">
        <authorList>
            <person name="Hornung B."/>
        </authorList>
    </citation>
    <scope>NUCLEOTIDE SEQUENCE [LARGE SCALE GENOMIC DNA]</scope>
</reference>
<dbReference type="SMART" id="SM01007">
    <property type="entry name" value="Aldolase_II"/>
    <property type="match status" value="1"/>
</dbReference>
<keyword evidence="2" id="KW-0456">Lyase</keyword>
<accession>A0A383S9S7</accession>
<protein>
    <submittedName>
        <fullName evidence="5">Class II Aldolase and Adducin N-terminal domain</fullName>
    </submittedName>
    <submittedName>
        <fullName evidence="4">Class II aldolase/adducin family protein</fullName>
    </submittedName>
</protein>
<keyword evidence="6" id="KW-1185">Reference proteome</keyword>
<reference evidence="5" key="2">
    <citation type="submission" date="2018-08" db="EMBL/GenBank/DDBJ databases">
        <authorList>
            <person name="Ferrada E.E."/>
            <person name="Latorre B.A."/>
        </authorList>
    </citation>
    <scope>NUCLEOTIDE SEQUENCE [LARGE SCALE GENOMIC DNA]</scope>
    <source>
        <strain evidence="5">Propionibacterium_australiense1</strain>
    </source>
</reference>
<evidence type="ECO:0000313" key="4">
    <source>
        <dbReference type="EMBL" id="RLP06669.1"/>
    </source>
</evidence>
<gene>
    <name evidence="4" type="ORF">D7U36_12510</name>
    <name evidence="5" type="ORF">PROPAUS_2297</name>
</gene>
<dbReference type="OrthoDB" id="9786287at2"/>
<dbReference type="SUPFAM" id="SSF53639">
    <property type="entry name" value="AraD/HMP-PK domain-like"/>
    <property type="match status" value="1"/>
</dbReference>
<evidence type="ECO:0000313" key="7">
    <source>
        <dbReference type="Proteomes" id="UP000279336"/>
    </source>
</evidence>
<dbReference type="PANTHER" id="PTHR22789">
    <property type="entry name" value="FUCULOSE PHOSPHATE ALDOLASE"/>
    <property type="match status" value="1"/>
</dbReference>
<reference evidence="4 7" key="3">
    <citation type="submission" date="2018-10" db="EMBL/GenBank/DDBJ databases">
        <title>Propionibacterium australiense Genome Sequencing and Assembly.</title>
        <authorList>
            <person name="Bernier A.-M."/>
            <person name="Bernard K."/>
        </authorList>
    </citation>
    <scope>NUCLEOTIDE SEQUENCE [LARGE SCALE GENOMIC DNA]</scope>
    <source>
        <strain evidence="4 7">NML98A078</strain>
    </source>
</reference>
<evidence type="ECO:0000259" key="3">
    <source>
        <dbReference type="SMART" id="SM01007"/>
    </source>
</evidence>
<dbReference type="EMBL" id="RCIW01000024">
    <property type="protein sequence ID" value="RLP06669.1"/>
    <property type="molecule type" value="Genomic_DNA"/>
</dbReference>
<evidence type="ECO:0000313" key="5">
    <source>
        <dbReference type="EMBL" id="SYZ34292.1"/>
    </source>
</evidence>
<dbReference type="GO" id="GO:0005829">
    <property type="term" value="C:cytosol"/>
    <property type="evidence" value="ECO:0007669"/>
    <property type="project" value="TreeGrafter"/>
</dbReference>
<dbReference type="Gene3D" id="3.40.225.10">
    <property type="entry name" value="Class II aldolase/adducin N-terminal domain"/>
    <property type="match status" value="1"/>
</dbReference>
<dbReference type="EMBL" id="UNQJ01000022">
    <property type="protein sequence ID" value="SYZ34292.1"/>
    <property type="molecule type" value="Genomic_DNA"/>
</dbReference>
<evidence type="ECO:0000256" key="2">
    <source>
        <dbReference type="ARBA" id="ARBA00023239"/>
    </source>
</evidence>
<dbReference type="InterPro" id="IPR050197">
    <property type="entry name" value="Aldolase_class_II_sugar_metab"/>
</dbReference>
<name>A0A383S9S7_9ACTN</name>
<dbReference type="GO" id="GO:0046872">
    <property type="term" value="F:metal ion binding"/>
    <property type="evidence" value="ECO:0007669"/>
    <property type="project" value="UniProtKB-KW"/>
</dbReference>
<dbReference type="RefSeq" id="WP_119162608.1">
    <property type="nucleotide sequence ID" value="NZ_LR134442.1"/>
</dbReference>
<dbReference type="GO" id="GO:0019323">
    <property type="term" value="P:pentose catabolic process"/>
    <property type="evidence" value="ECO:0007669"/>
    <property type="project" value="TreeGrafter"/>
</dbReference>
<dbReference type="AlphaFoldDB" id="A0A383S9S7"/>